<dbReference type="RefSeq" id="WP_179261138.1">
    <property type="nucleotide sequence ID" value="NZ_CP058601.1"/>
</dbReference>
<sequence length="114" mass="11986">MLFVGSVTLVLLGIDVMEERVLLGQSVLIGLGGAFHIVAATETRLTDRLAWYRWTGAGDVLIGCSLPIGLSGSDSPIYVLLVGVGGLSLAGMGFDMLAFHGRYTRGERLDCDGG</sequence>
<accession>A0A7D5L3E8</accession>
<dbReference type="EMBL" id="CP058601">
    <property type="protein sequence ID" value="QLG49405.1"/>
    <property type="molecule type" value="Genomic_DNA"/>
</dbReference>
<evidence type="ECO:0000313" key="2">
    <source>
        <dbReference type="EMBL" id="QLG49405.1"/>
    </source>
</evidence>
<feature type="transmembrane region" description="Helical" evidence="1">
    <location>
        <begin position="20"/>
        <end position="39"/>
    </location>
</feature>
<keyword evidence="3" id="KW-1185">Reference proteome</keyword>
<evidence type="ECO:0000256" key="1">
    <source>
        <dbReference type="SAM" id="Phobius"/>
    </source>
</evidence>
<feature type="transmembrane region" description="Helical" evidence="1">
    <location>
        <begin position="76"/>
        <end position="99"/>
    </location>
</feature>
<protein>
    <submittedName>
        <fullName evidence="2">Uncharacterized protein</fullName>
    </submittedName>
</protein>
<dbReference type="OrthoDB" id="180967at2157"/>
<feature type="transmembrane region" description="Helical" evidence="1">
    <location>
        <begin position="51"/>
        <end position="70"/>
    </location>
</feature>
<dbReference type="GeneID" id="56033884"/>
<name>A0A7D5L3E8_9EURY</name>
<keyword evidence="1" id="KW-1133">Transmembrane helix</keyword>
<evidence type="ECO:0000313" key="3">
    <source>
        <dbReference type="Proteomes" id="UP000509241"/>
    </source>
</evidence>
<proteinExistence type="predicted"/>
<keyword evidence="1" id="KW-0472">Membrane</keyword>
<dbReference type="InterPro" id="IPR058307">
    <property type="entry name" value="DUF7994"/>
</dbReference>
<dbReference type="KEGG" id="haly:HYG82_11295"/>
<reference evidence="2 3" key="1">
    <citation type="submission" date="2020-07" db="EMBL/GenBank/DDBJ databases">
        <authorList>
            <person name="Cui H."/>
        </authorList>
    </citation>
    <scope>NUCLEOTIDE SEQUENCE [LARGE SCALE GENOMIC DNA]</scope>
    <source>
        <strain evidence="2 3">YPL8</strain>
    </source>
</reference>
<keyword evidence="1" id="KW-0812">Transmembrane</keyword>
<dbReference type="Pfam" id="PF25957">
    <property type="entry name" value="DUF7994"/>
    <property type="match status" value="1"/>
</dbReference>
<gene>
    <name evidence="2" type="ORF">HYG82_11295</name>
</gene>
<organism evidence="2 3">
    <name type="scientific">Natrinema halophilum</name>
    <dbReference type="NCBI Taxonomy" id="1699371"/>
    <lineage>
        <taxon>Archaea</taxon>
        <taxon>Methanobacteriati</taxon>
        <taxon>Methanobacteriota</taxon>
        <taxon>Stenosarchaea group</taxon>
        <taxon>Halobacteria</taxon>
        <taxon>Halobacteriales</taxon>
        <taxon>Natrialbaceae</taxon>
        <taxon>Natrinema</taxon>
    </lineage>
</organism>
<dbReference type="AlphaFoldDB" id="A0A7D5L3E8"/>
<dbReference type="Proteomes" id="UP000509241">
    <property type="component" value="Chromosome"/>
</dbReference>